<comment type="caution">
    <text evidence="2">The sequence shown here is derived from an EMBL/GenBank/DDBJ whole genome shotgun (WGS) entry which is preliminary data.</text>
</comment>
<feature type="transmembrane region" description="Helical" evidence="1">
    <location>
        <begin position="83"/>
        <end position="106"/>
    </location>
</feature>
<dbReference type="AlphaFoldDB" id="A0A4R9GHP1"/>
<evidence type="ECO:0000256" key="1">
    <source>
        <dbReference type="SAM" id="Phobius"/>
    </source>
</evidence>
<keyword evidence="1" id="KW-1133">Transmembrane helix</keyword>
<evidence type="ECO:0000313" key="3">
    <source>
        <dbReference type="Proteomes" id="UP000298458"/>
    </source>
</evidence>
<feature type="transmembrane region" description="Helical" evidence="1">
    <location>
        <begin position="118"/>
        <end position="139"/>
    </location>
</feature>
<proteinExistence type="predicted"/>
<reference evidence="2" key="1">
    <citation type="journal article" date="2019" name="PLoS Negl. Trop. Dis.">
        <title>Revisiting the worldwide diversity of Leptospira species in the environment.</title>
        <authorList>
            <person name="Vincent A.T."/>
            <person name="Schiettekatte O."/>
            <person name="Bourhy P."/>
            <person name="Veyrier F.J."/>
            <person name="Picardeau M."/>
        </authorList>
    </citation>
    <scope>NUCLEOTIDE SEQUENCE [LARGE SCALE GENOMIC DNA]</scope>
    <source>
        <strain evidence="2">SSW15</strain>
    </source>
</reference>
<keyword evidence="1" id="KW-0472">Membrane</keyword>
<dbReference type="OrthoDB" id="342911at2"/>
<evidence type="ECO:0000313" key="2">
    <source>
        <dbReference type="EMBL" id="TGK11881.1"/>
    </source>
</evidence>
<keyword evidence="3" id="KW-1185">Reference proteome</keyword>
<dbReference type="RefSeq" id="WP_135767284.1">
    <property type="nucleotide sequence ID" value="NZ_RQET01000004.1"/>
</dbReference>
<gene>
    <name evidence="2" type="ORF">EHO60_06230</name>
</gene>
<organism evidence="2 3">
    <name type="scientific">Leptospira fletcheri</name>
    <dbReference type="NCBI Taxonomy" id="2484981"/>
    <lineage>
        <taxon>Bacteria</taxon>
        <taxon>Pseudomonadati</taxon>
        <taxon>Spirochaetota</taxon>
        <taxon>Spirochaetia</taxon>
        <taxon>Leptospirales</taxon>
        <taxon>Leptospiraceae</taxon>
        <taxon>Leptospira</taxon>
    </lineage>
</organism>
<accession>A0A4R9GHP1</accession>
<dbReference type="Proteomes" id="UP000298458">
    <property type="component" value="Unassembled WGS sequence"/>
</dbReference>
<feature type="transmembrane region" description="Helical" evidence="1">
    <location>
        <begin position="12"/>
        <end position="34"/>
    </location>
</feature>
<feature type="transmembrane region" description="Helical" evidence="1">
    <location>
        <begin position="54"/>
        <end position="76"/>
    </location>
</feature>
<dbReference type="EMBL" id="RQET01000004">
    <property type="protein sequence ID" value="TGK11881.1"/>
    <property type="molecule type" value="Genomic_DNA"/>
</dbReference>
<keyword evidence="1" id="KW-0812">Transmembrane</keyword>
<protein>
    <submittedName>
        <fullName evidence="2">Uncharacterized protein</fullName>
    </submittedName>
</protein>
<name>A0A4R9GHP1_9LEPT</name>
<sequence>MGLRNSKDWNRFLLRFFIAFGFWEVASVPLRTLLFSIFYYDPLYHFFFIPVTEVLWIGPIAADLIQVFFLGILITLTRANLPIGIVGGILVGFSFSIAAFAAPTLSVLHLTRAVPTQIAWLWVLYQSILVLVASLIYSYSSEDEELS</sequence>